<dbReference type="InterPro" id="IPR037401">
    <property type="entry name" value="SnoaL-like"/>
</dbReference>
<protein>
    <submittedName>
        <fullName evidence="2">Uncharacterized protein (TIGR02246 family)</fullName>
    </submittedName>
</protein>
<sequence length="114" mass="13282">MKAPEDIVQAQIEAYNAQDIEAFLACYHPECEFVPWNGEVDLRGHAAFREAYSQLWRRSPRLQARILQRIVVGRHVIDLELMLHHVAGPRDPLVVIYETEGVYIRRVHVLTHKD</sequence>
<comment type="caution">
    <text evidence="2">The sequence shown here is derived from an EMBL/GenBank/DDBJ whole genome shotgun (WGS) entry which is preliminary data.</text>
</comment>
<reference evidence="2 3" key="1">
    <citation type="submission" date="2019-03" db="EMBL/GenBank/DDBJ databases">
        <title>Genomic Encyclopedia of Type Strains, Phase IV (KMG-IV): sequencing the most valuable type-strain genomes for metagenomic binning, comparative biology and taxonomic classification.</title>
        <authorList>
            <person name="Goeker M."/>
        </authorList>
    </citation>
    <scope>NUCLEOTIDE SEQUENCE [LARGE SCALE GENOMIC DNA]</scope>
    <source>
        <strain evidence="2 3">DSM 16998</strain>
    </source>
</reference>
<evidence type="ECO:0000313" key="3">
    <source>
        <dbReference type="Proteomes" id="UP000295361"/>
    </source>
</evidence>
<dbReference type="Proteomes" id="UP000295361">
    <property type="component" value="Unassembled WGS sequence"/>
</dbReference>
<evidence type="ECO:0000259" key="1">
    <source>
        <dbReference type="Pfam" id="PF12680"/>
    </source>
</evidence>
<dbReference type="RefSeq" id="WP_166652203.1">
    <property type="nucleotide sequence ID" value="NZ_SNXS01000016.1"/>
</dbReference>
<accession>A0A4R6QCR1</accession>
<dbReference type="AlphaFoldDB" id="A0A4R6QCR1"/>
<dbReference type="Pfam" id="PF12680">
    <property type="entry name" value="SnoaL_2"/>
    <property type="match status" value="1"/>
</dbReference>
<dbReference type="Gene3D" id="3.10.450.50">
    <property type="match status" value="1"/>
</dbReference>
<proteinExistence type="predicted"/>
<dbReference type="InterPro" id="IPR032710">
    <property type="entry name" value="NTF2-like_dom_sf"/>
</dbReference>
<dbReference type="EMBL" id="SNXS01000016">
    <property type="protein sequence ID" value="TDP60428.1"/>
    <property type="molecule type" value="Genomic_DNA"/>
</dbReference>
<evidence type="ECO:0000313" key="2">
    <source>
        <dbReference type="EMBL" id="TDP60428.1"/>
    </source>
</evidence>
<name>A0A4R6QCR1_9BURK</name>
<organism evidence="2 3">
    <name type="scientific">Roseateles toxinivorans</name>
    <dbReference type="NCBI Taxonomy" id="270368"/>
    <lineage>
        <taxon>Bacteria</taxon>
        <taxon>Pseudomonadati</taxon>
        <taxon>Pseudomonadota</taxon>
        <taxon>Betaproteobacteria</taxon>
        <taxon>Burkholderiales</taxon>
        <taxon>Sphaerotilaceae</taxon>
        <taxon>Roseateles</taxon>
    </lineage>
</organism>
<dbReference type="SUPFAM" id="SSF54427">
    <property type="entry name" value="NTF2-like"/>
    <property type="match status" value="1"/>
</dbReference>
<dbReference type="InParanoid" id="A0A4R6QCR1"/>
<feature type="domain" description="SnoaL-like" evidence="1">
    <location>
        <begin position="8"/>
        <end position="95"/>
    </location>
</feature>
<keyword evidence="3" id="KW-1185">Reference proteome</keyword>
<gene>
    <name evidence="2" type="ORF">DES47_11627</name>
</gene>